<comment type="subunit">
    <text evidence="5">The glycine cleavage system is composed of four proteins: P, T, L and H.</text>
</comment>
<evidence type="ECO:0000313" key="8">
    <source>
        <dbReference type="RefSeq" id="XP_014479235.1"/>
    </source>
</evidence>
<gene>
    <name evidence="8" type="primary">LOC106746760</name>
</gene>
<feature type="domain" description="Lipoyl-binding" evidence="6">
    <location>
        <begin position="114"/>
        <end position="196"/>
    </location>
</feature>
<dbReference type="PANTHER" id="PTHR11715">
    <property type="entry name" value="GLYCINE CLEAVAGE SYSTEM H PROTEIN"/>
    <property type="match status" value="1"/>
</dbReference>
<dbReference type="GO" id="GO:0005960">
    <property type="term" value="C:glycine cleavage complex"/>
    <property type="evidence" value="ECO:0007669"/>
    <property type="project" value="UniProtKB-UniRule"/>
</dbReference>
<evidence type="ECO:0000256" key="3">
    <source>
        <dbReference type="ARBA" id="ARBA00022946"/>
    </source>
</evidence>
<accession>A0A6P3XLD1</accession>
<dbReference type="AlphaFoldDB" id="A0A6P3XLD1"/>
<protein>
    <recommendedName>
        <fullName evidence="5">Glycine cleavage system H protein</fullName>
    </recommendedName>
</protein>
<dbReference type="GO" id="GO:0019464">
    <property type="term" value="P:glycine decarboxylation via glycine cleavage system"/>
    <property type="evidence" value="ECO:0007669"/>
    <property type="project" value="UniProtKB-UniRule"/>
</dbReference>
<evidence type="ECO:0000313" key="7">
    <source>
        <dbReference type="Proteomes" id="UP000515204"/>
    </source>
</evidence>
<organism evidence="7 8">
    <name type="scientific">Dinoponera quadriceps</name>
    <name type="common">South American ant</name>
    <dbReference type="NCBI Taxonomy" id="609295"/>
    <lineage>
        <taxon>Eukaryota</taxon>
        <taxon>Metazoa</taxon>
        <taxon>Ecdysozoa</taxon>
        <taxon>Arthropoda</taxon>
        <taxon>Hexapoda</taxon>
        <taxon>Insecta</taxon>
        <taxon>Pterygota</taxon>
        <taxon>Neoptera</taxon>
        <taxon>Endopterygota</taxon>
        <taxon>Hymenoptera</taxon>
        <taxon>Apocrita</taxon>
        <taxon>Aculeata</taxon>
        <taxon>Formicoidea</taxon>
        <taxon>Formicidae</taxon>
        <taxon>Ponerinae</taxon>
        <taxon>Ponerini</taxon>
        <taxon>Dinoponera</taxon>
    </lineage>
</organism>
<dbReference type="KEGG" id="dqu:106746760"/>
<dbReference type="InterPro" id="IPR017453">
    <property type="entry name" value="GCV_H_sub"/>
</dbReference>
<dbReference type="NCBIfam" id="TIGR00527">
    <property type="entry name" value="gcvH"/>
    <property type="match status" value="1"/>
</dbReference>
<dbReference type="CDD" id="cd06848">
    <property type="entry name" value="GCS_H"/>
    <property type="match status" value="1"/>
</dbReference>
<proteinExistence type="inferred from homology"/>
<dbReference type="InterPro" id="IPR002930">
    <property type="entry name" value="GCV_H"/>
</dbReference>
<dbReference type="GeneID" id="106746760"/>
<evidence type="ECO:0000256" key="4">
    <source>
        <dbReference type="PIRSR" id="PIRSR617453-50"/>
    </source>
</evidence>
<comment type="subcellular location">
    <subcellularLocation>
        <location evidence="5">Mitochondrion</location>
    </subcellularLocation>
</comment>
<dbReference type="InterPro" id="IPR000089">
    <property type="entry name" value="Biotin_lipoyl"/>
</dbReference>
<dbReference type="InterPro" id="IPR011053">
    <property type="entry name" value="Single_hybrid_motif"/>
</dbReference>
<keyword evidence="5" id="KW-0496">Mitochondrion</keyword>
<name>A0A6P3XLD1_DINQU</name>
<dbReference type="CTD" id="5493"/>
<dbReference type="PANTHER" id="PTHR11715:SF3">
    <property type="entry name" value="GLYCINE CLEAVAGE SYSTEM H PROTEIN-RELATED"/>
    <property type="match status" value="1"/>
</dbReference>
<comment type="similarity">
    <text evidence="1 5">Belongs to the GcvH family.</text>
</comment>
<dbReference type="PROSITE" id="PS00189">
    <property type="entry name" value="LIPOYL"/>
    <property type="match status" value="1"/>
</dbReference>
<keyword evidence="7" id="KW-1185">Reference proteome</keyword>
<evidence type="ECO:0000256" key="5">
    <source>
        <dbReference type="RuleBase" id="RU364055"/>
    </source>
</evidence>
<feature type="modified residue" description="N6-lipoyllysine" evidence="4">
    <location>
        <position position="155"/>
    </location>
</feature>
<dbReference type="GO" id="GO:0005739">
    <property type="term" value="C:mitochondrion"/>
    <property type="evidence" value="ECO:0007669"/>
    <property type="project" value="UniProtKB-SubCell"/>
</dbReference>
<comment type="function">
    <text evidence="5">The H protein shuttles the methylamine group of glycine from the P protein to the T protein.</text>
</comment>
<keyword evidence="3 5" id="KW-0809">Transit peptide</keyword>
<dbReference type="Proteomes" id="UP000515204">
    <property type="component" value="Unplaced"/>
</dbReference>
<dbReference type="Pfam" id="PF01597">
    <property type="entry name" value="GCV_H"/>
    <property type="match status" value="1"/>
</dbReference>
<reference evidence="8" key="1">
    <citation type="submission" date="2025-08" db="UniProtKB">
        <authorList>
            <consortium name="RefSeq"/>
        </authorList>
    </citation>
    <scope>IDENTIFICATION</scope>
</reference>
<evidence type="ECO:0000256" key="1">
    <source>
        <dbReference type="ARBA" id="ARBA00009249"/>
    </source>
</evidence>
<dbReference type="Gene3D" id="2.40.50.100">
    <property type="match status" value="1"/>
</dbReference>
<dbReference type="PROSITE" id="PS50968">
    <property type="entry name" value="BIOTINYL_LIPOYL"/>
    <property type="match status" value="1"/>
</dbReference>
<dbReference type="SUPFAM" id="SSF51230">
    <property type="entry name" value="Single hybrid motif"/>
    <property type="match status" value="1"/>
</dbReference>
<comment type="cofactor">
    <cofactor evidence="5">
        <name>(R)-lipoate</name>
        <dbReference type="ChEBI" id="CHEBI:83088"/>
    </cofactor>
    <text evidence="5">Binds 1 lipoyl cofactor covalently.</text>
</comment>
<dbReference type="RefSeq" id="XP_014479235.1">
    <property type="nucleotide sequence ID" value="XM_014623749.1"/>
</dbReference>
<evidence type="ECO:0000259" key="6">
    <source>
        <dbReference type="PROSITE" id="PS50968"/>
    </source>
</evidence>
<sequence length="222" mass="24438">MRTVAVGPGRRSFLSSLDATQIALTAERRVRVIGNLSYGHASRVEMRMARLAVRAGRCAMKTLISHGGNDLFGAVAASRTPLFTAARSITTTRYLRTERWYTDKHEWVTVDTKVGTVGISNYAQEALGDVVYAQLPDVGSMIKKGEECGALESVKAASELISPVSGKVIEKNESIEDKPSLINTSCYKDGWLFKVELSEPDEIKSLMNEESYNKFLTETDAH</sequence>
<dbReference type="OrthoDB" id="10264154at2759"/>
<evidence type="ECO:0000256" key="2">
    <source>
        <dbReference type="ARBA" id="ARBA00022823"/>
    </source>
</evidence>
<dbReference type="InterPro" id="IPR033753">
    <property type="entry name" value="GCV_H/Fam206"/>
</dbReference>
<dbReference type="GO" id="GO:0009249">
    <property type="term" value="P:protein lipoylation"/>
    <property type="evidence" value="ECO:0007669"/>
    <property type="project" value="TreeGrafter"/>
</dbReference>
<dbReference type="InterPro" id="IPR003016">
    <property type="entry name" value="2-oxoA_DH_lipoyl-BS"/>
</dbReference>
<dbReference type="NCBIfam" id="NF002270">
    <property type="entry name" value="PRK01202.1"/>
    <property type="match status" value="1"/>
</dbReference>
<keyword evidence="2 4" id="KW-0450">Lipoyl</keyword>
<dbReference type="HAMAP" id="MF_00272">
    <property type="entry name" value="GcvH"/>
    <property type="match status" value="1"/>
</dbReference>